<evidence type="ECO:0000313" key="3">
    <source>
        <dbReference type="Proteomes" id="UP001218188"/>
    </source>
</evidence>
<accession>A0AAD6S826</accession>
<keyword evidence="3" id="KW-1185">Reference proteome</keyword>
<evidence type="ECO:0000256" key="1">
    <source>
        <dbReference type="SAM" id="Coils"/>
    </source>
</evidence>
<proteinExistence type="predicted"/>
<dbReference type="Proteomes" id="UP001218188">
    <property type="component" value="Unassembled WGS sequence"/>
</dbReference>
<evidence type="ECO:0000313" key="2">
    <source>
        <dbReference type="EMBL" id="KAJ7022322.1"/>
    </source>
</evidence>
<feature type="non-terminal residue" evidence="2">
    <location>
        <position position="1"/>
    </location>
</feature>
<dbReference type="EMBL" id="JARJCM010000212">
    <property type="protein sequence ID" value="KAJ7022322.1"/>
    <property type="molecule type" value="Genomic_DNA"/>
</dbReference>
<organism evidence="2 3">
    <name type="scientific">Mycena alexandri</name>
    <dbReference type="NCBI Taxonomy" id="1745969"/>
    <lineage>
        <taxon>Eukaryota</taxon>
        <taxon>Fungi</taxon>
        <taxon>Dikarya</taxon>
        <taxon>Basidiomycota</taxon>
        <taxon>Agaricomycotina</taxon>
        <taxon>Agaricomycetes</taxon>
        <taxon>Agaricomycetidae</taxon>
        <taxon>Agaricales</taxon>
        <taxon>Marasmiineae</taxon>
        <taxon>Mycenaceae</taxon>
        <taxon>Mycena</taxon>
    </lineage>
</organism>
<gene>
    <name evidence="2" type="ORF">C8F04DRAFT_882964</name>
</gene>
<sequence>PCAEIHNLPKHLELQRRAVQGADPRTPYYLLNRAQMRELLAQANAKINALKLETLNLQRSLGTSLRRLDDYEQLVMAIANSDVPRLRQIVQTALDRNISIRALLDLLTAAVQGVRRVFHYNKKEIDLAALVQHI</sequence>
<keyword evidence="1" id="KW-0175">Coiled coil</keyword>
<comment type="caution">
    <text evidence="2">The sequence shown here is derived from an EMBL/GenBank/DDBJ whole genome shotgun (WGS) entry which is preliminary data.</text>
</comment>
<dbReference type="AlphaFoldDB" id="A0AAD6S826"/>
<name>A0AAD6S826_9AGAR</name>
<feature type="coiled-coil region" evidence="1">
    <location>
        <begin position="33"/>
        <end position="60"/>
    </location>
</feature>
<protein>
    <submittedName>
        <fullName evidence="2">Uncharacterized protein</fullName>
    </submittedName>
</protein>
<reference evidence="2" key="1">
    <citation type="submission" date="2023-03" db="EMBL/GenBank/DDBJ databases">
        <title>Massive genome expansion in bonnet fungi (Mycena s.s.) driven by repeated elements and novel gene families across ecological guilds.</title>
        <authorList>
            <consortium name="Lawrence Berkeley National Laboratory"/>
            <person name="Harder C.B."/>
            <person name="Miyauchi S."/>
            <person name="Viragh M."/>
            <person name="Kuo A."/>
            <person name="Thoen E."/>
            <person name="Andreopoulos B."/>
            <person name="Lu D."/>
            <person name="Skrede I."/>
            <person name="Drula E."/>
            <person name="Henrissat B."/>
            <person name="Morin E."/>
            <person name="Kohler A."/>
            <person name="Barry K."/>
            <person name="LaButti K."/>
            <person name="Morin E."/>
            <person name="Salamov A."/>
            <person name="Lipzen A."/>
            <person name="Mereny Z."/>
            <person name="Hegedus B."/>
            <person name="Baldrian P."/>
            <person name="Stursova M."/>
            <person name="Weitz H."/>
            <person name="Taylor A."/>
            <person name="Grigoriev I.V."/>
            <person name="Nagy L.G."/>
            <person name="Martin F."/>
            <person name="Kauserud H."/>
        </authorList>
    </citation>
    <scope>NUCLEOTIDE SEQUENCE</scope>
    <source>
        <strain evidence="2">CBHHK200</strain>
    </source>
</reference>
<feature type="non-terminal residue" evidence="2">
    <location>
        <position position="134"/>
    </location>
</feature>